<dbReference type="Gene3D" id="2.40.10.340">
    <property type="entry name" value="Rod shape-determining protein MreC, domain 1"/>
    <property type="match status" value="1"/>
</dbReference>
<evidence type="ECO:0000256" key="1">
    <source>
        <dbReference type="ARBA" id="ARBA00009369"/>
    </source>
</evidence>
<organism evidence="8">
    <name type="scientific">Lactobacillus delbrueckii subsp. lactis</name>
    <dbReference type="NCBI Taxonomy" id="29397"/>
    <lineage>
        <taxon>Bacteria</taxon>
        <taxon>Bacillati</taxon>
        <taxon>Bacillota</taxon>
        <taxon>Bacilli</taxon>
        <taxon>Lactobacillales</taxon>
        <taxon>Lactobacillaceae</taxon>
        <taxon>Lactobacillus</taxon>
    </lineage>
</organism>
<evidence type="ECO:0000313" key="9">
    <source>
        <dbReference type="EMBL" id="MCD5562615.1"/>
    </source>
</evidence>
<dbReference type="RefSeq" id="WP_016396347.1">
    <property type="nucleotide sequence ID" value="NZ_BJLK01000004.1"/>
</dbReference>
<dbReference type="PANTHER" id="PTHR34138:SF1">
    <property type="entry name" value="CELL SHAPE-DETERMINING PROTEIN MREC"/>
    <property type="match status" value="1"/>
</dbReference>
<dbReference type="AlphaFoldDB" id="A0A1L3JQ21"/>
<dbReference type="EMBL" id="CP031023">
    <property type="protein sequence ID" value="AZA17119.1"/>
    <property type="molecule type" value="Genomic_DNA"/>
</dbReference>
<dbReference type="Gene3D" id="2.40.10.350">
    <property type="entry name" value="Rod shape-determining protein MreC, domain 2"/>
    <property type="match status" value="1"/>
</dbReference>
<reference evidence="8" key="1">
    <citation type="submission" date="2018-07" db="EMBL/GenBank/DDBJ databases">
        <authorList>
            <person name="Somerville V."/>
        </authorList>
    </citation>
    <scope>NUCLEOTIDE SEQUENCE</scope>
    <source>
        <strain evidence="8">NWC_2_2</strain>
    </source>
</reference>
<feature type="coiled-coil region" evidence="6">
    <location>
        <begin position="72"/>
        <end position="109"/>
    </location>
</feature>
<dbReference type="Proteomes" id="UP001200334">
    <property type="component" value="Unassembled WGS sequence"/>
</dbReference>
<comment type="similarity">
    <text evidence="1 5">Belongs to the MreC family.</text>
</comment>
<evidence type="ECO:0000256" key="2">
    <source>
        <dbReference type="ARBA" id="ARBA00013855"/>
    </source>
</evidence>
<evidence type="ECO:0000256" key="3">
    <source>
        <dbReference type="ARBA" id="ARBA00022960"/>
    </source>
</evidence>
<dbReference type="Pfam" id="PF04085">
    <property type="entry name" value="MreC"/>
    <property type="match status" value="1"/>
</dbReference>
<accession>A0A1L3JQ21</accession>
<dbReference type="InterPro" id="IPR055342">
    <property type="entry name" value="MreC_beta-barrel_core"/>
</dbReference>
<evidence type="ECO:0000313" key="8">
    <source>
        <dbReference type="EMBL" id="AZA17119.1"/>
    </source>
</evidence>
<comment type="function">
    <text evidence="5">Involved in formation and maintenance of cell shape.</text>
</comment>
<dbReference type="InterPro" id="IPR007221">
    <property type="entry name" value="MreC"/>
</dbReference>
<keyword evidence="6" id="KW-0175">Coiled coil</keyword>
<proteinExistence type="inferred from homology"/>
<dbReference type="Gene3D" id="1.20.5.490">
    <property type="entry name" value="Single helix bin"/>
    <property type="match status" value="1"/>
</dbReference>
<dbReference type="GO" id="GO:0008360">
    <property type="term" value="P:regulation of cell shape"/>
    <property type="evidence" value="ECO:0007669"/>
    <property type="project" value="UniProtKB-KW"/>
</dbReference>
<dbReference type="GO" id="GO:0005886">
    <property type="term" value="C:plasma membrane"/>
    <property type="evidence" value="ECO:0007669"/>
    <property type="project" value="TreeGrafter"/>
</dbReference>
<evidence type="ECO:0000256" key="6">
    <source>
        <dbReference type="SAM" id="Coils"/>
    </source>
</evidence>
<dbReference type="PIRSF" id="PIRSF038471">
    <property type="entry name" value="MreC"/>
    <property type="match status" value="1"/>
</dbReference>
<dbReference type="EMBL" id="JAJNUY010000001">
    <property type="protein sequence ID" value="MCD5562615.1"/>
    <property type="molecule type" value="Genomic_DNA"/>
</dbReference>
<feature type="domain" description="Rod shape-determining protein MreC beta-barrel core" evidence="7">
    <location>
        <begin position="126"/>
        <end position="278"/>
    </location>
</feature>
<dbReference type="PANTHER" id="PTHR34138">
    <property type="entry name" value="CELL SHAPE-DETERMINING PROTEIN MREC"/>
    <property type="match status" value="1"/>
</dbReference>
<reference evidence="9 10" key="2">
    <citation type="submission" date="2021-12" db="EMBL/GenBank/DDBJ databases">
        <title>Antimicrobial susceptibility of Lactobacillus delbrueckii subsp. lactis obtained from milk products and other habitats.</title>
        <authorList>
            <person name="Shani N."/>
        </authorList>
    </citation>
    <scope>NUCLEOTIDE SEQUENCE [LARGE SCALE GENOMIC DNA]</scope>
    <source>
        <strain evidence="9 10">FAM 21755</strain>
    </source>
</reference>
<keyword evidence="3 5" id="KW-0133">Cell shape</keyword>
<gene>
    <name evidence="8" type="primary">mreC</name>
    <name evidence="8" type="ORF">DQL93_07655</name>
    <name evidence="9" type="ORF">LOB85_00270</name>
</gene>
<dbReference type="InterPro" id="IPR042175">
    <property type="entry name" value="Cell/Rod_MreC_2"/>
</dbReference>
<evidence type="ECO:0000256" key="5">
    <source>
        <dbReference type="PIRNR" id="PIRNR038471"/>
    </source>
</evidence>
<evidence type="ECO:0000256" key="4">
    <source>
        <dbReference type="ARBA" id="ARBA00032089"/>
    </source>
</evidence>
<sequence>MKNFFQNRKMLAAFGTVAVLAALLGSTVMLRNNLSAPLLIQRLGNDIVSVGSRIVSVPVSWFTDGIDSVKDLQNAADENSHLKKKVAELAQVEARNAALEKENKQLKAAAGIKKTLTGYTTTTASVISRSSDSWSEVLTIDKGKSSGLKKDMAVMSGGGVIGRILEVDAATSKVELITTTDSSANRFAVQATTDTGKVLHGIITVQSNGTLTFTQASSSSKLKKGTKVYTSGLGGTSPKGLLIGTVAETTKDSFGLSDLIKIKPAGNLSDASVVTVVKRSVAG</sequence>
<dbReference type="NCBIfam" id="TIGR00219">
    <property type="entry name" value="mreC"/>
    <property type="match status" value="1"/>
</dbReference>
<dbReference type="OrthoDB" id="9792313at2"/>
<protein>
    <recommendedName>
        <fullName evidence="2 5">Cell shape-determining protein MreC</fullName>
    </recommendedName>
    <alternativeName>
        <fullName evidence="4 5">Cell shape protein MreC</fullName>
    </alternativeName>
</protein>
<name>A0A1L3JQ21_LACDL</name>
<evidence type="ECO:0000313" key="10">
    <source>
        <dbReference type="Proteomes" id="UP001200334"/>
    </source>
</evidence>
<evidence type="ECO:0000259" key="7">
    <source>
        <dbReference type="Pfam" id="PF04085"/>
    </source>
</evidence>
<dbReference type="InterPro" id="IPR042177">
    <property type="entry name" value="Cell/Rod_1"/>
</dbReference>